<proteinExistence type="predicted"/>
<accession>A0A1K1XEF5</accession>
<dbReference type="Gene3D" id="2.30.30.440">
    <property type="entry name" value="Domain of unknown function DUF1918"/>
    <property type="match status" value="1"/>
</dbReference>
<evidence type="ECO:0000259" key="2">
    <source>
        <dbReference type="Pfam" id="PF08940"/>
    </source>
</evidence>
<dbReference type="RefSeq" id="WP_072484450.1">
    <property type="nucleotide sequence ID" value="NZ_CP108276.1"/>
</dbReference>
<sequence length="70" mass="7564">MEAHTGDRLLTHGRTVGQHDKVAEIVEVLGAGGAPPYRVRFADGHEHLISPGPDSVVQHTHVRKQAPETP</sequence>
<feature type="region of interest" description="Disordered" evidence="1">
    <location>
        <begin position="49"/>
        <end position="70"/>
    </location>
</feature>
<protein>
    <recommendedName>
        <fullName evidence="2">DUF1918 domain-containing protein</fullName>
    </recommendedName>
</protein>
<dbReference type="Pfam" id="PF08940">
    <property type="entry name" value="DUF1918"/>
    <property type="match status" value="1"/>
</dbReference>
<dbReference type="SUPFAM" id="SSF50118">
    <property type="entry name" value="Cell growth inhibitor/plasmid maintenance toxic component"/>
    <property type="match status" value="1"/>
</dbReference>
<evidence type="ECO:0000313" key="3">
    <source>
        <dbReference type="EMBL" id="SFX47935.1"/>
    </source>
</evidence>
<organism evidence="3 4">
    <name type="scientific">Streptomyces atratus</name>
    <dbReference type="NCBI Taxonomy" id="1893"/>
    <lineage>
        <taxon>Bacteria</taxon>
        <taxon>Bacillati</taxon>
        <taxon>Actinomycetota</taxon>
        <taxon>Actinomycetes</taxon>
        <taxon>Kitasatosporales</taxon>
        <taxon>Streptomycetaceae</taxon>
        <taxon>Streptomyces</taxon>
    </lineage>
</organism>
<dbReference type="EMBL" id="FPJO01000003">
    <property type="protein sequence ID" value="SFX47935.1"/>
    <property type="molecule type" value="Genomic_DNA"/>
</dbReference>
<feature type="domain" description="DUF1918" evidence="2">
    <location>
        <begin position="1"/>
        <end position="57"/>
    </location>
</feature>
<reference evidence="3 4" key="1">
    <citation type="submission" date="2016-11" db="EMBL/GenBank/DDBJ databases">
        <authorList>
            <person name="Jaros S."/>
            <person name="Januszkiewicz K."/>
            <person name="Wedrychowicz H."/>
        </authorList>
    </citation>
    <scope>NUCLEOTIDE SEQUENCE [LARGE SCALE GENOMIC DNA]</scope>
    <source>
        <strain evidence="3 4">OK807</strain>
    </source>
</reference>
<dbReference type="AlphaFoldDB" id="A0A1K1XEF5"/>
<dbReference type="InterPro" id="IPR015035">
    <property type="entry name" value="DUF1918"/>
</dbReference>
<name>A0A1K1XEF5_STRAR</name>
<dbReference type="Proteomes" id="UP000181909">
    <property type="component" value="Unassembled WGS sequence"/>
</dbReference>
<evidence type="ECO:0000313" key="4">
    <source>
        <dbReference type="Proteomes" id="UP000181909"/>
    </source>
</evidence>
<dbReference type="OrthoDB" id="4828144at2"/>
<dbReference type="STRING" id="1893.SAMN02787144_1003271"/>
<evidence type="ECO:0000256" key="1">
    <source>
        <dbReference type="SAM" id="MobiDB-lite"/>
    </source>
</evidence>
<gene>
    <name evidence="3" type="ORF">SAMN02787144_1003271</name>
</gene>